<organism evidence="3 4">
    <name type="scientific">Candidatus Ornithospirochaeta stercoripullorum</name>
    <dbReference type="NCBI Taxonomy" id="2840899"/>
    <lineage>
        <taxon>Bacteria</taxon>
        <taxon>Pseudomonadati</taxon>
        <taxon>Spirochaetota</taxon>
        <taxon>Spirochaetia</taxon>
        <taxon>Spirochaetales</taxon>
        <taxon>Spirochaetaceae</taxon>
        <taxon>Spirochaetaceae incertae sedis</taxon>
        <taxon>Candidatus Ornithospirochaeta</taxon>
    </lineage>
</organism>
<dbReference type="Proteomes" id="UP000823615">
    <property type="component" value="Unassembled WGS sequence"/>
</dbReference>
<dbReference type="EMBL" id="JADIMT010000043">
    <property type="protein sequence ID" value="MBO8436001.1"/>
    <property type="molecule type" value="Genomic_DNA"/>
</dbReference>
<reference evidence="3" key="1">
    <citation type="submission" date="2020-10" db="EMBL/GenBank/DDBJ databases">
        <authorList>
            <person name="Gilroy R."/>
        </authorList>
    </citation>
    <scope>NUCLEOTIDE SEQUENCE</scope>
    <source>
        <strain evidence="3">7293</strain>
    </source>
</reference>
<proteinExistence type="predicted"/>
<evidence type="ECO:0000256" key="1">
    <source>
        <dbReference type="SAM" id="SignalP"/>
    </source>
</evidence>
<feature type="signal peptide" evidence="1">
    <location>
        <begin position="1"/>
        <end position="27"/>
    </location>
</feature>
<dbReference type="AlphaFoldDB" id="A0A9D9DYL8"/>
<accession>A0A9D9DYL8</accession>
<evidence type="ECO:0000313" key="3">
    <source>
        <dbReference type="EMBL" id="MBO8436001.1"/>
    </source>
</evidence>
<reference evidence="3" key="2">
    <citation type="journal article" date="2021" name="PeerJ">
        <title>Extensive microbial diversity within the chicken gut microbiome revealed by metagenomics and culture.</title>
        <authorList>
            <person name="Gilroy R."/>
            <person name="Ravi A."/>
            <person name="Getino M."/>
            <person name="Pursley I."/>
            <person name="Horton D.L."/>
            <person name="Alikhan N.F."/>
            <person name="Baker D."/>
            <person name="Gharbi K."/>
            <person name="Hall N."/>
            <person name="Watson M."/>
            <person name="Adriaenssens E.M."/>
            <person name="Foster-Nyarko E."/>
            <person name="Jarju S."/>
            <person name="Secka A."/>
            <person name="Antonio M."/>
            <person name="Oren A."/>
            <person name="Chaudhuri R.R."/>
            <person name="La Ragione R."/>
            <person name="Hildebrand F."/>
            <person name="Pallen M.J."/>
        </authorList>
    </citation>
    <scope>NUCLEOTIDE SEQUENCE</scope>
    <source>
        <strain evidence="3">7293</strain>
    </source>
</reference>
<evidence type="ECO:0000259" key="2">
    <source>
        <dbReference type="Pfam" id="PF03413"/>
    </source>
</evidence>
<gene>
    <name evidence="3" type="ORF">IAA97_03375</name>
</gene>
<evidence type="ECO:0000313" key="4">
    <source>
        <dbReference type="Proteomes" id="UP000823615"/>
    </source>
</evidence>
<dbReference type="Gene3D" id="3.10.450.40">
    <property type="match status" value="2"/>
</dbReference>
<keyword evidence="1" id="KW-0732">Signal</keyword>
<dbReference type="InterPro" id="IPR025711">
    <property type="entry name" value="PepSY"/>
</dbReference>
<name>A0A9D9DYL8_9SPIO</name>
<dbReference type="Pfam" id="PF03413">
    <property type="entry name" value="PepSY"/>
    <property type="match status" value="1"/>
</dbReference>
<comment type="caution">
    <text evidence="3">The sequence shown here is derived from an EMBL/GenBank/DDBJ whole genome shotgun (WGS) entry which is preliminary data.</text>
</comment>
<protein>
    <submittedName>
        <fullName evidence="3">PepSY domain-containing protein</fullName>
    </submittedName>
</protein>
<sequence>MENIKMRRFKKTVATLAFILSAGAAFAAVTENEAIDIALSDAGIAREDVYRLHSHKDWDDGFENYDIEFRSDEGKWEYEIDAESGRITDYEFERDRRRDSVSGGLDNKEAEDIALYEAGLRREDVSRLRSKTDRDDGRIVIEVSFDTSDAEYDYDINGEDGTVISASWEKRGRIAGDRDARLDLEEAERIVIEALGEDAERVGVHEDFDDGRFKYEAGAVVGNYWYEVEISGSGEVISIDRELRRAR</sequence>
<feature type="domain" description="PepSY" evidence="2">
    <location>
        <begin position="29"/>
        <end position="91"/>
    </location>
</feature>
<feature type="chain" id="PRO_5038603687" evidence="1">
    <location>
        <begin position="28"/>
        <end position="247"/>
    </location>
</feature>